<dbReference type="SMART" id="SM00346">
    <property type="entry name" value="HTH_ICLR"/>
    <property type="match status" value="1"/>
</dbReference>
<keyword evidence="1" id="KW-0805">Transcription regulation</keyword>
<proteinExistence type="predicted"/>
<sequence>MDNLIQQDLVSSVQKVFTILQALGERNESGLSELSKRLKMSKASTYRFLQTMKSIGFVEQKGEADKYVLTLKLFELGSKAREYTNLIDVVKDDMQELAEATKEAVHLGVLYEHSALYLHKVDSSHHLEMHSRAGKRIPLYCSAMGKALLSNMSINEVISQLASVEYIRHTQNTHENIELLLKDLRQVKKQRYAEDNEELEPGLICVSVPVCNSMGAVIAALSISLPVFRFNEENKSKYINWLQATASNISNRL</sequence>
<dbReference type="Proteomes" id="UP000248729">
    <property type="component" value="Unassembled WGS sequence"/>
</dbReference>
<dbReference type="PANTHER" id="PTHR30136:SF7">
    <property type="entry name" value="HTH-TYPE TRANSCRIPTIONAL REGULATOR KDGR-RELATED"/>
    <property type="match status" value="1"/>
</dbReference>
<organism evidence="6 7">
    <name type="scientific">Vibrio diazotrophicus</name>
    <dbReference type="NCBI Taxonomy" id="685"/>
    <lineage>
        <taxon>Bacteria</taxon>
        <taxon>Pseudomonadati</taxon>
        <taxon>Pseudomonadota</taxon>
        <taxon>Gammaproteobacteria</taxon>
        <taxon>Vibrionales</taxon>
        <taxon>Vibrionaceae</taxon>
        <taxon>Vibrio</taxon>
    </lineage>
</organism>
<dbReference type="SUPFAM" id="SSF46785">
    <property type="entry name" value="Winged helix' DNA-binding domain"/>
    <property type="match status" value="1"/>
</dbReference>
<feature type="domain" description="IclR-ED" evidence="5">
    <location>
        <begin position="72"/>
        <end position="253"/>
    </location>
</feature>
<evidence type="ECO:0000256" key="2">
    <source>
        <dbReference type="ARBA" id="ARBA00023125"/>
    </source>
</evidence>
<dbReference type="AlphaFoldDB" id="A0A329EDJ3"/>
<evidence type="ECO:0000313" key="6">
    <source>
        <dbReference type="EMBL" id="RAS66442.1"/>
    </source>
</evidence>
<reference evidence="6 7" key="1">
    <citation type="submission" date="2018-06" db="EMBL/GenBank/DDBJ databases">
        <title>Freshwater and sediment microbial communities from various areas in North America, analyzing microbe dynamics in response to fracking.</title>
        <authorList>
            <person name="Lamendella R."/>
        </authorList>
    </citation>
    <scope>NUCLEOTIDE SEQUENCE [LARGE SCALE GENOMIC DNA]</scope>
    <source>
        <strain evidence="6 7">99A</strain>
    </source>
</reference>
<comment type="caution">
    <text evidence="6">The sequence shown here is derived from an EMBL/GenBank/DDBJ whole genome shotgun (WGS) entry which is preliminary data.</text>
</comment>
<feature type="domain" description="HTH iclR-type" evidence="4">
    <location>
        <begin position="10"/>
        <end position="71"/>
    </location>
</feature>
<dbReference type="Pfam" id="PF01614">
    <property type="entry name" value="IclR_C"/>
    <property type="match status" value="1"/>
</dbReference>
<dbReference type="SUPFAM" id="SSF55781">
    <property type="entry name" value="GAF domain-like"/>
    <property type="match status" value="1"/>
</dbReference>
<dbReference type="InterPro" id="IPR029016">
    <property type="entry name" value="GAF-like_dom_sf"/>
</dbReference>
<keyword evidence="3" id="KW-0804">Transcription</keyword>
<gene>
    <name evidence="6" type="ORF">DET48_106223</name>
</gene>
<dbReference type="InterPro" id="IPR014757">
    <property type="entry name" value="Tscrpt_reg_IclR_C"/>
</dbReference>
<dbReference type="GO" id="GO:0003677">
    <property type="term" value="F:DNA binding"/>
    <property type="evidence" value="ECO:0007669"/>
    <property type="project" value="UniProtKB-KW"/>
</dbReference>
<dbReference type="PANTHER" id="PTHR30136">
    <property type="entry name" value="HELIX-TURN-HELIX TRANSCRIPTIONAL REGULATOR, ICLR FAMILY"/>
    <property type="match status" value="1"/>
</dbReference>
<keyword evidence="2" id="KW-0238">DNA-binding</keyword>
<evidence type="ECO:0000256" key="3">
    <source>
        <dbReference type="ARBA" id="ARBA00023163"/>
    </source>
</evidence>
<dbReference type="InterPro" id="IPR005471">
    <property type="entry name" value="Tscrpt_reg_IclR_N"/>
</dbReference>
<evidence type="ECO:0000313" key="7">
    <source>
        <dbReference type="Proteomes" id="UP000248729"/>
    </source>
</evidence>
<dbReference type="PROSITE" id="PS51077">
    <property type="entry name" value="HTH_ICLR"/>
    <property type="match status" value="1"/>
</dbReference>
<dbReference type="Gene3D" id="3.30.450.40">
    <property type="match status" value="1"/>
</dbReference>
<dbReference type="PROSITE" id="PS51078">
    <property type="entry name" value="ICLR_ED"/>
    <property type="match status" value="1"/>
</dbReference>
<evidence type="ECO:0000259" key="4">
    <source>
        <dbReference type="PROSITE" id="PS51077"/>
    </source>
</evidence>
<evidence type="ECO:0000259" key="5">
    <source>
        <dbReference type="PROSITE" id="PS51078"/>
    </source>
</evidence>
<dbReference type="InterPro" id="IPR036388">
    <property type="entry name" value="WH-like_DNA-bd_sf"/>
</dbReference>
<dbReference type="EMBL" id="QLTR01000006">
    <property type="protein sequence ID" value="RAS66442.1"/>
    <property type="molecule type" value="Genomic_DNA"/>
</dbReference>
<dbReference type="InterPro" id="IPR036390">
    <property type="entry name" value="WH_DNA-bd_sf"/>
</dbReference>
<dbReference type="NCBIfam" id="NF011671">
    <property type="entry name" value="PRK15090.1"/>
    <property type="match status" value="1"/>
</dbReference>
<dbReference type="GO" id="GO:0003700">
    <property type="term" value="F:DNA-binding transcription factor activity"/>
    <property type="evidence" value="ECO:0007669"/>
    <property type="project" value="TreeGrafter"/>
</dbReference>
<name>A0A329EDJ3_VIBDI</name>
<accession>A0A329EDJ3</accession>
<protein>
    <submittedName>
        <fullName evidence="6">IclR family transcriptional regulator</fullName>
    </submittedName>
</protein>
<dbReference type="InterPro" id="IPR050707">
    <property type="entry name" value="HTH_MetabolicPath_Reg"/>
</dbReference>
<dbReference type="GO" id="GO:0045892">
    <property type="term" value="P:negative regulation of DNA-templated transcription"/>
    <property type="evidence" value="ECO:0007669"/>
    <property type="project" value="TreeGrafter"/>
</dbReference>
<evidence type="ECO:0000256" key="1">
    <source>
        <dbReference type="ARBA" id="ARBA00023015"/>
    </source>
</evidence>
<dbReference type="RefSeq" id="WP_112403512.1">
    <property type="nucleotide sequence ID" value="NZ_QLTR01000006.1"/>
</dbReference>
<dbReference type="Pfam" id="PF09339">
    <property type="entry name" value="HTH_IclR"/>
    <property type="match status" value="1"/>
</dbReference>
<dbReference type="Gene3D" id="1.10.10.10">
    <property type="entry name" value="Winged helix-like DNA-binding domain superfamily/Winged helix DNA-binding domain"/>
    <property type="match status" value="1"/>
</dbReference>